<evidence type="ECO:0000313" key="5">
    <source>
        <dbReference type="Proteomes" id="UP000011087"/>
    </source>
</evidence>
<feature type="transmembrane region" description="Helical" evidence="2">
    <location>
        <begin position="26"/>
        <end position="45"/>
    </location>
</feature>
<keyword evidence="2" id="KW-1133">Transmembrane helix</keyword>
<dbReference type="EnsemblProtists" id="EKX37804">
    <property type="protein sequence ID" value="EKX37804"/>
    <property type="gene ID" value="GUITHDRAFT_165399"/>
</dbReference>
<reference evidence="5" key="2">
    <citation type="submission" date="2012-11" db="EMBL/GenBank/DDBJ databases">
        <authorList>
            <person name="Kuo A."/>
            <person name="Curtis B.A."/>
            <person name="Tanifuji G."/>
            <person name="Burki F."/>
            <person name="Gruber A."/>
            <person name="Irimia M."/>
            <person name="Maruyama S."/>
            <person name="Arias M.C."/>
            <person name="Ball S.G."/>
            <person name="Gile G.H."/>
            <person name="Hirakawa Y."/>
            <person name="Hopkins J.F."/>
            <person name="Rensing S.A."/>
            <person name="Schmutz J."/>
            <person name="Symeonidi A."/>
            <person name="Elias M."/>
            <person name="Eveleigh R.J."/>
            <person name="Herman E.K."/>
            <person name="Klute M.J."/>
            <person name="Nakayama T."/>
            <person name="Obornik M."/>
            <person name="Reyes-Prieto A."/>
            <person name="Armbrust E.V."/>
            <person name="Aves S.J."/>
            <person name="Beiko R.G."/>
            <person name="Coutinho P."/>
            <person name="Dacks J.B."/>
            <person name="Durnford D.G."/>
            <person name="Fast N.M."/>
            <person name="Green B.R."/>
            <person name="Grisdale C."/>
            <person name="Hempe F."/>
            <person name="Henrissat B."/>
            <person name="Hoppner M.P."/>
            <person name="Ishida K.-I."/>
            <person name="Kim E."/>
            <person name="Koreny L."/>
            <person name="Kroth P.G."/>
            <person name="Liu Y."/>
            <person name="Malik S.-B."/>
            <person name="Maier U.G."/>
            <person name="McRose D."/>
            <person name="Mock T."/>
            <person name="Neilson J.A."/>
            <person name="Onodera N.T."/>
            <person name="Poole A.M."/>
            <person name="Pritham E.J."/>
            <person name="Richards T.A."/>
            <person name="Rocap G."/>
            <person name="Roy S.W."/>
            <person name="Sarai C."/>
            <person name="Schaack S."/>
            <person name="Shirato S."/>
            <person name="Slamovits C.H."/>
            <person name="Spencer D.F."/>
            <person name="Suzuki S."/>
            <person name="Worden A.Z."/>
            <person name="Zauner S."/>
            <person name="Barry K."/>
            <person name="Bell C."/>
            <person name="Bharti A.K."/>
            <person name="Crow J.A."/>
            <person name="Grimwood J."/>
            <person name="Kramer R."/>
            <person name="Lindquist E."/>
            <person name="Lucas S."/>
            <person name="Salamov A."/>
            <person name="McFadden G.I."/>
            <person name="Lane C.E."/>
            <person name="Keeling P.J."/>
            <person name="Gray M.W."/>
            <person name="Grigoriev I.V."/>
            <person name="Archibald J.M."/>
        </authorList>
    </citation>
    <scope>NUCLEOTIDE SEQUENCE</scope>
    <source>
        <strain evidence="5">CCMP2712</strain>
    </source>
</reference>
<proteinExistence type="predicted"/>
<feature type="region of interest" description="Disordered" evidence="1">
    <location>
        <begin position="165"/>
        <end position="290"/>
    </location>
</feature>
<reference evidence="3 5" key="1">
    <citation type="journal article" date="2012" name="Nature">
        <title>Algal genomes reveal evolutionary mosaicism and the fate of nucleomorphs.</title>
        <authorList>
            <consortium name="DOE Joint Genome Institute"/>
            <person name="Curtis B.A."/>
            <person name="Tanifuji G."/>
            <person name="Burki F."/>
            <person name="Gruber A."/>
            <person name="Irimia M."/>
            <person name="Maruyama S."/>
            <person name="Arias M.C."/>
            <person name="Ball S.G."/>
            <person name="Gile G.H."/>
            <person name="Hirakawa Y."/>
            <person name="Hopkins J.F."/>
            <person name="Kuo A."/>
            <person name="Rensing S.A."/>
            <person name="Schmutz J."/>
            <person name="Symeonidi A."/>
            <person name="Elias M."/>
            <person name="Eveleigh R.J."/>
            <person name="Herman E.K."/>
            <person name="Klute M.J."/>
            <person name="Nakayama T."/>
            <person name="Obornik M."/>
            <person name="Reyes-Prieto A."/>
            <person name="Armbrust E.V."/>
            <person name="Aves S.J."/>
            <person name="Beiko R.G."/>
            <person name="Coutinho P."/>
            <person name="Dacks J.B."/>
            <person name="Durnford D.G."/>
            <person name="Fast N.M."/>
            <person name="Green B.R."/>
            <person name="Grisdale C.J."/>
            <person name="Hempel F."/>
            <person name="Henrissat B."/>
            <person name="Hoppner M.P."/>
            <person name="Ishida K."/>
            <person name="Kim E."/>
            <person name="Koreny L."/>
            <person name="Kroth P.G."/>
            <person name="Liu Y."/>
            <person name="Malik S.B."/>
            <person name="Maier U.G."/>
            <person name="McRose D."/>
            <person name="Mock T."/>
            <person name="Neilson J.A."/>
            <person name="Onodera N.T."/>
            <person name="Poole A.M."/>
            <person name="Pritham E.J."/>
            <person name="Richards T.A."/>
            <person name="Rocap G."/>
            <person name="Roy S.W."/>
            <person name="Sarai C."/>
            <person name="Schaack S."/>
            <person name="Shirato S."/>
            <person name="Slamovits C.H."/>
            <person name="Spencer D.F."/>
            <person name="Suzuki S."/>
            <person name="Worden A.Z."/>
            <person name="Zauner S."/>
            <person name="Barry K."/>
            <person name="Bell C."/>
            <person name="Bharti A.K."/>
            <person name="Crow J.A."/>
            <person name="Grimwood J."/>
            <person name="Kramer R."/>
            <person name="Lindquist E."/>
            <person name="Lucas S."/>
            <person name="Salamov A."/>
            <person name="McFadden G.I."/>
            <person name="Lane C.E."/>
            <person name="Keeling P.J."/>
            <person name="Gray M.W."/>
            <person name="Grigoriev I.V."/>
            <person name="Archibald J.M."/>
        </authorList>
    </citation>
    <scope>NUCLEOTIDE SEQUENCE</scope>
    <source>
        <strain evidence="3 5">CCMP2712</strain>
    </source>
</reference>
<dbReference type="PaxDb" id="55529-EKX37804"/>
<feature type="compositionally biased region" description="Basic and acidic residues" evidence="1">
    <location>
        <begin position="323"/>
        <end position="344"/>
    </location>
</feature>
<dbReference type="EMBL" id="JH993055">
    <property type="protein sequence ID" value="EKX37804.1"/>
    <property type="molecule type" value="Genomic_DNA"/>
</dbReference>
<dbReference type="AlphaFoldDB" id="L1IPL8"/>
<evidence type="ECO:0000313" key="3">
    <source>
        <dbReference type="EMBL" id="EKX37804.1"/>
    </source>
</evidence>
<feature type="compositionally biased region" description="Low complexity" evidence="1">
    <location>
        <begin position="187"/>
        <end position="227"/>
    </location>
</feature>
<dbReference type="GeneID" id="17294541"/>
<evidence type="ECO:0000256" key="2">
    <source>
        <dbReference type="SAM" id="Phobius"/>
    </source>
</evidence>
<protein>
    <submittedName>
        <fullName evidence="3 4">Uncharacterized protein</fullName>
    </submittedName>
</protein>
<evidence type="ECO:0000313" key="4">
    <source>
        <dbReference type="EnsemblProtists" id="EKX37804"/>
    </source>
</evidence>
<organism evidence="3">
    <name type="scientific">Guillardia theta (strain CCMP2712)</name>
    <name type="common">Cryptophyte</name>
    <dbReference type="NCBI Taxonomy" id="905079"/>
    <lineage>
        <taxon>Eukaryota</taxon>
        <taxon>Cryptophyceae</taxon>
        <taxon>Pyrenomonadales</taxon>
        <taxon>Geminigeraceae</taxon>
        <taxon>Guillardia</taxon>
    </lineage>
</organism>
<sequence>MSDCAERATNVPSVTHVDPLKRRRRLFAISLAFFACLFSVLLAWMDNSRQGAKSIEMGQELNGMSASEKEVGHVTNHVLQNLLAMVEEESGHRDASPVELAETQTTGAKKPCGKECLARKKIIAAKMKALRDEINHDFKAMTDFGHKAGYLPPPQSIKQQVMQGTLLGGGKSDTGANAVAPPPFDPSKVLSSKSRSGSDSGSSKTSLVSKSDSATSSLPSSDSQSTVDPPPPVPDSSGSSAISSDDSGTSSLDSSLNVDDSSLSQSSSDSSLSDMHADRGNSHSSHSSGDSAWAKAFSFIKKTDNPVVGSSNSRTQVHNHHSKDKDPLAAAENDKFLRGFEDPRTTGLSSTKHGKHDSLFDPTSPLKKGSDPLKSAESDKFLRGFLGA</sequence>
<dbReference type="KEGG" id="gtt:GUITHDRAFT_165399"/>
<dbReference type="RefSeq" id="XP_005824784.1">
    <property type="nucleotide sequence ID" value="XM_005824727.1"/>
</dbReference>
<dbReference type="HOGENOM" id="CLU_712617_0_0_1"/>
<reference evidence="4" key="3">
    <citation type="submission" date="2015-06" db="UniProtKB">
        <authorList>
            <consortium name="EnsemblProtists"/>
        </authorList>
    </citation>
    <scope>IDENTIFICATION</scope>
</reference>
<evidence type="ECO:0000256" key="1">
    <source>
        <dbReference type="SAM" id="MobiDB-lite"/>
    </source>
</evidence>
<keyword evidence="5" id="KW-1185">Reference proteome</keyword>
<accession>L1IPL8</accession>
<feature type="region of interest" description="Disordered" evidence="1">
    <location>
        <begin position="304"/>
        <end position="375"/>
    </location>
</feature>
<keyword evidence="2" id="KW-0472">Membrane</keyword>
<gene>
    <name evidence="3" type="ORF">GUITHDRAFT_165399</name>
</gene>
<feature type="compositionally biased region" description="Low complexity" evidence="1">
    <location>
        <begin position="235"/>
        <end position="274"/>
    </location>
</feature>
<name>L1IPL8_GUITC</name>
<dbReference type="Proteomes" id="UP000011087">
    <property type="component" value="Unassembled WGS sequence"/>
</dbReference>
<keyword evidence="2" id="KW-0812">Transmembrane</keyword>